<reference evidence="6" key="2">
    <citation type="journal article" date="2019" name="Microbiol. Resour. Announc.">
        <title>Draft Genomic Sequences of Streptomyces misionensis and Streptomyces albidoflavus, bacteria applied for phytopathogen biocontrol.</title>
        <authorList>
            <person name="Pylro V."/>
            <person name="Dias A."/>
            <person name="Andreote F."/>
            <person name="Varani A."/>
            <person name="Andreote C."/>
            <person name="Bernardo E."/>
            <person name="Martins T."/>
        </authorList>
    </citation>
    <scope>NUCLEOTIDE SEQUENCE [LARGE SCALE GENOMIC DNA]</scope>
    <source>
        <strain evidence="6">77</strain>
    </source>
</reference>
<organism evidence="2 7">
    <name type="scientific">Streptomyces albidoflavus</name>
    <dbReference type="NCBI Taxonomy" id="1886"/>
    <lineage>
        <taxon>Bacteria</taxon>
        <taxon>Bacillati</taxon>
        <taxon>Actinomycetota</taxon>
        <taxon>Actinomycetes</taxon>
        <taxon>Kitasatosporales</taxon>
        <taxon>Streptomycetaceae</taxon>
        <taxon>Streptomyces</taxon>
        <taxon>Streptomyces albidoflavus group</taxon>
    </lineage>
</organism>
<proteinExistence type="predicted"/>
<feature type="region of interest" description="Disordered" evidence="1">
    <location>
        <begin position="1"/>
        <end position="20"/>
    </location>
</feature>
<evidence type="ECO:0000256" key="1">
    <source>
        <dbReference type="SAM" id="MobiDB-lite"/>
    </source>
</evidence>
<dbReference type="AlphaFoldDB" id="A0A140G4A0"/>
<reference evidence="2" key="4">
    <citation type="submission" date="2022-09" db="EMBL/GenBank/DDBJ databases">
        <title>Whole genome shotgun sequence of Streptomyces albidoflavus NBRC 12854.</title>
        <authorList>
            <person name="Komaki H."/>
            <person name="Tamura T."/>
        </authorList>
    </citation>
    <scope>NUCLEOTIDE SEQUENCE</scope>
    <source>
        <strain evidence="2">NBRC 12854</strain>
    </source>
</reference>
<sequence length="120" mass="13439">MSDVTQGEEPQESEDATMAREAVDVYLARQLSEWEGQLSAATEGTSEYDETESYLRAEEGRRAAWRRTGQLDAALALAVDERARADLKMGAIDPPRREAIRRGLRELGWDPEVNSDANVR</sequence>
<dbReference type="Proteomes" id="UP000318052">
    <property type="component" value="Unassembled WGS sequence"/>
</dbReference>
<dbReference type="RefSeq" id="WP_010640232.1">
    <property type="nucleotide sequence ID" value="NZ_BNDZ01000003.1"/>
</dbReference>
<evidence type="ECO:0000313" key="5">
    <source>
        <dbReference type="Proteomes" id="UP000292693"/>
    </source>
</evidence>
<evidence type="ECO:0000313" key="2">
    <source>
        <dbReference type="EMBL" id="GHI44058.1"/>
    </source>
</evidence>
<dbReference type="Proteomes" id="UP000292693">
    <property type="component" value="Unassembled WGS sequence"/>
</dbReference>
<reference evidence="4" key="3">
    <citation type="submission" date="2019-07" db="EMBL/GenBank/DDBJ databases">
        <authorList>
            <person name="Pylro V."/>
            <person name="Dias A."/>
            <person name="Andreote F."/>
            <person name="Varani A."/>
            <person name="Andreote C."/>
            <person name="Bernardo E."/>
            <person name="Martins T."/>
        </authorList>
    </citation>
    <scope>NUCLEOTIDE SEQUENCE</scope>
    <source>
        <strain evidence="4">77</strain>
    </source>
</reference>
<evidence type="ECO:0000313" key="4">
    <source>
        <dbReference type="EMBL" id="TWV25821.1"/>
    </source>
</evidence>
<dbReference type="Proteomes" id="UP001051844">
    <property type="component" value="Unassembled WGS sequence"/>
</dbReference>
<evidence type="ECO:0000313" key="7">
    <source>
        <dbReference type="Proteomes" id="UP001051844"/>
    </source>
</evidence>
<evidence type="ECO:0000313" key="3">
    <source>
        <dbReference type="EMBL" id="RZE30415.1"/>
    </source>
</evidence>
<dbReference type="EMBL" id="BNDZ01000003">
    <property type="protein sequence ID" value="GHI44058.1"/>
    <property type="molecule type" value="Genomic_DNA"/>
</dbReference>
<name>A0A140G4A0_9ACTN</name>
<protein>
    <submittedName>
        <fullName evidence="2">Uncharacterized protein</fullName>
    </submittedName>
</protein>
<dbReference type="EMBL" id="PKLL01000001">
    <property type="protein sequence ID" value="RZE30415.1"/>
    <property type="molecule type" value="Genomic_DNA"/>
</dbReference>
<keyword evidence="6" id="KW-1185">Reference proteome</keyword>
<gene>
    <name evidence="3" type="ORF">C0Q92_00895</name>
    <name evidence="4" type="ORF">FRZ02_03630</name>
    <name evidence="2" type="ORF">ScoT_02320</name>
</gene>
<evidence type="ECO:0000313" key="6">
    <source>
        <dbReference type="Proteomes" id="UP000318052"/>
    </source>
</evidence>
<reference evidence="3 5" key="1">
    <citation type="submission" date="2017-12" db="EMBL/GenBank/DDBJ databases">
        <title>Population genomics insights into the ecological differentiation and adaptive evolution in streptomycetes.</title>
        <authorList>
            <person name="Li Y."/>
            <person name="Huang Y."/>
        </authorList>
    </citation>
    <scope>NUCLEOTIDE SEQUENCE [LARGE SCALE GENOMIC DNA]</scope>
    <source>
        <strain evidence="3 5">NBRC 100770</strain>
    </source>
</reference>
<dbReference type="GeneID" id="97265782"/>
<comment type="caution">
    <text evidence="2">The sequence shown here is derived from an EMBL/GenBank/DDBJ whole genome shotgun (WGS) entry which is preliminary data.</text>
</comment>
<dbReference type="EMBL" id="VOGX01000018">
    <property type="protein sequence ID" value="TWV25821.1"/>
    <property type="molecule type" value="Genomic_DNA"/>
</dbReference>
<accession>A0A140G4A0</accession>